<keyword evidence="3" id="KW-1185">Reference proteome</keyword>
<dbReference type="SUPFAM" id="SSF160214">
    <property type="entry name" value="FlaG-like"/>
    <property type="match status" value="1"/>
</dbReference>
<dbReference type="PANTHER" id="PTHR37166:SF1">
    <property type="entry name" value="PROTEIN FLAG"/>
    <property type="match status" value="1"/>
</dbReference>
<protein>
    <submittedName>
        <fullName evidence="2">Flagellar protein FlaG</fullName>
    </submittedName>
</protein>
<dbReference type="InterPro" id="IPR005186">
    <property type="entry name" value="FlaG"/>
</dbReference>
<accession>A0AAF0C4W8</accession>
<dbReference type="PANTHER" id="PTHR37166">
    <property type="entry name" value="PROTEIN FLAG"/>
    <property type="match status" value="1"/>
</dbReference>
<evidence type="ECO:0000256" key="1">
    <source>
        <dbReference type="SAM" id="MobiDB-lite"/>
    </source>
</evidence>
<organism evidence="2 3">
    <name type="scientific">Thalassomonas actiniarum</name>
    <dbReference type="NCBI Taxonomy" id="485447"/>
    <lineage>
        <taxon>Bacteria</taxon>
        <taxon>Pseudomonadati</taxon>
        <taxon>Pseudomonadota</taxon>
        <taxon>Gammaproteobacteria</taxon>
        <taxon>Alteromonadales</taxon>
        <taxon>Colwelliaceae</taxon>
        <taxon>Thalassomonas</taxon>
    </lineage>
</organism>
<dbReference type="AlphaFoldDB" id="A0AAF0C4W8"/>
<dbReference type="RefSeq" id="WP_084692432.1">
    <property type="nucleotide sequence ID" value="NZ_CP059735.1"/>
</dbReference>
<dbReference type="EMBL" id="CP059735">
    <property type="protein sequence ID" value="WDE00481.1"/>
    <property type="molecule type" value="Genomic_DNA"/>
</dbReference>
<keyword evidence="2" id="KW-0969">Cilium</keyword>
<keyword evidence="2" id="KW-0282">Flagellum</keyword>
<evidence type="ECO:0000313" key="2">
    <source>
        <dbReference type="EMBL" id="WDE00481.1"/>
    </source>
</evidence>
<dbReference type="Gene3D" id="3.30.160.170">
    <property type="entry name" value="FlaG-like"/>
    <property type="match status" value="1"/>
</dbReference>
<evidence type="ECO:0000313" key="3">
    <source>
        <dbReference type="Proteomes" id="UP000032568"/>
    </source>
</evidence>
<dbReference type="Proteomes" id="UP000032568">
    <property type="component" value="Chromosome"/>
</dbReference>
<proteinExistence type="predicted"/>
<reference evidence="2 3" key="1">
    <citation type="journal article" date="2015" name="Genome Announc.">
        <title>Draft Genome Sequences of Marine Isolates of Thalassomonas viridans and Thalassomonas actiniarum.</title>
        <authorList>
            <person name="Olonade I."/>
            <person name="van Zyl L.J."/>
            <person name="Trindade M."/>
        </authorList>
    </citation>
    <scope>NUCLEOTIDE SEQUENCE [LARGE SCALE GENOMIC DNA]</scope>
    <source>
        <strain evidence="2 3">A5K-106</strain>
    </source>
</reference>
<dbReference type="InterPro" id="IPR035924">
    <property type="entry name" value="FlaG-like_sf"/>
</dbReference>
<reference evidence="2 3" key="2">
    <citation type="journal article" date="2022" name="Mar. Drugs">
        <title>Bioassay-Guided Fractionation Leads to the Detection of Cholic Acid Generated by the Rare Thalassomonas sp.</title>
        <authorList>
            <person name="Pheiffer F."/>
            <person name="Schneider Y.K."/>
            <person name="Hansen E.H."/>
            <person name="Andersen J.H."/>
            <person name="Isaksson J."/>
            <person name="Busche T."/>
            <person name="R C."/>
            <person name="Kalinowski J."/>
            <person name="Zyl L.V."/>
            <person name="Trindade M."/>
        </authorList>
    </citation>
    <scope>NUCLEOTIDE SEQUENCE [LARGE SCALE GENOMIC DNA]</scope>
    <source>
        <strain evidence="2 3">A5K-106</strain>
    </source>
</reference>
<feature type="compositionally biased region" description="Polar residues" evidence="1">
    <location>
        <begin position="70"/>
        <end position="79"/>
    </location>
</feature>
<name>A0AAF0C4W8_9GAMM</name>
<sequence>MSNVLNGQQTINSLNFDLGKQTAAAQAENAQVNTQVNTETAKAELKSEAKQSVEQQNAVDKAELNALADRSNTGEVTTKAQMNSEQLEVVAQKLQEFVSGMNRGLEFLVDEDSGRDVIKVVDKNTGDLVKQFPSEEVLELVAHLSEATGNFIDSKI</sequence>
<keyword evidence="2" id="KW-0966">Cell projection</keyword>
<dbReference type="Pfam" id="PF03646">
    <property type="entry name" value="FlaG"/>
    <property type="match status" value="1"/>
</dbReference>
<feature type="region of interest" description="Disordered" evidence="1">
    <location>
        <begin position="48"/>
        <end position="79"/>
    </location>
</feature>
<gene>
    <name evidence="2" type="ORF">SG35_007535</name>
</gene>
<dbReference type="KEGG" id="tact:SG35_007535"/>